<reference evidence="2" key="1">
    <citation type="journal article" date="2015" name="Genome Biol. Evol.">
        <title>Organellar Genomes of White Spruce (Picea glauca): Assembly and Annotation.</title>
        <authorList>
            <person name="Jackman S.D."/>
            <person name="Warren R.L."/>
            <person name="Gibb E.A."/>
            <person name="Vandervalk B.P."/>
            <person name="Mohamadi H."/>
            <person name="Chu J."/>
            <person name="Raymond A."/>
            <person name="Pleasance S."/>
            <person name="Coope R."/>
            <person name="Wildung M.R."/>
            <person name="Ritland C.E."/>
            <person name="Bousquet J."/>
            <person name="Jones S.J."/>
            <person name="Bohlmann J."/>
            <person name="Birol I."/>
        </authorList>
    </citation>
    <scope>NUCLEOTIDE SEQUENCE [LARGE SCALE GENOMIC DNA]</scope>
    <source>
        <tissue evidence="2">Flushing bud</tissue>
    </source>
</reference>
<gene>
    <name evidence="2" type="ORF">ABT39_MTgene310</name>
</gene>
<evidence type="ECO:0000313" key="2">
    <source>
        <dbReference type="EMBL" id="KUM50467.1"/>
    </source>
</evidence>
<sequence length="50" mass="5594">MEMEYSKSVGDLLPEMGRGKLYKMNCALGLVPLVMTLIDIDNLTYVLSVQ</sequence>
<dbReference type="EMBL" id="LKAM01000001">
    <property type="protein sequence ID" value="KUM50467.1"/>
    <property type="molecule type" value="Genomic_DNA"/>
</dbReference>
<keyword evidence="1" id="KW-1133">Transmembrane helix</keyword>
<name>A0A117NIU9_PICGL</name>
<accession>A0A117NIU9</accession>
<feature type="transmembrane region" description="Helical" evidence="1">
    <location>
        <begin position="21"/>
        <end position="40"/>
    </location>
</feature>
<comment type="caution">
    <text evidence="2">The sequence shown here is derived from an EMBL/GenBank/DDBJ whole genome shotgun (WGS) entry which is preliminary data.</text>
</comment>
<keyword evidence="2" id="KW-0496">Mitochondrion</keyword>
<keyword evidence="1" id="KW-0812">Transmembrane</keyword>
<proteinExistence type="predicted"/>
<organism evidence="2">
    <name type="scientific">Picea glauca</name>
    <name type="common">White spruce</name>
    <name type="synonym">Pinus glauca</name>
    <dbReference type="NCBI Taxonomy" id="3330"/>
    <lineage>
        <taxon>Eukaryota</taxon>
        <taxon>Viridiplantae</taxon>
        <taxon>Streptophyta</taxon>
        <taxon>Embryophyta</taxon>
        <taxon>Tracheophyta</taxon>
        <taxon>Spermatophyta</taxon>
        <taxon>Pinopsida</taxon>
        <taxon>Pinidae</taxon>
        <taxon>Conifers I</taxon>
        <taxon>Pinales</taxon>
        <taxon>Pinaceae</taxon>
        <taxon>Picea</taxon>
    </lineage>
</organism>
<dbReference type="AlphaFoldDB" id="A0A117NIU9"/>
<keyword evidence="1" id="KW-0472">Membrane</keyword>
<geneLocation type="mitochondrion" evidence="2"/>
<evidence type="ECO:0000256" key="1">
    <source>
        <dbReference type="SAM" id="Phobius"/>
    </source>
</evidence>
<protein>
    <submittedName>
        <fullName evidence="2">Uncharacterized protein</fullName>
    </submittedName>
</protein>